<dbReference type="InterPro" id="IPR041881">
    <property type="entry name" value="PqqD_sf"/>
</dbReference>
<protein>
    <submittedName>
        <fullName evidence="1">Coenzyme PQQ synthesis protein D (PqqD)</fullName>
    </submittedName>
</protein>
<evidence type="ECO:0000313" key="2">
    <source>
        <dbReference type="Proteomes" id="UP000198923"/>
    </source>
</evidence>
<dbReference type="Gene3D" id="1.10.10.1150">
    <property type="entry name" value="Coenzyme PQQ synthesis protein D (PqqD)"/>
    <property type="match status" value="1"/>
</dbReference>
<proteinExistence type="predicted"/>
<dbReference type="RefSeq" id="WP_093175451.1">
    <property type="nucleotide sequence ID" value="NZ_FNCN01000047.1"/>
</dbReference>
<dbReference type="EMBL" id="FNCN01000047">
    <property type="protein sequence ID" value="SDI37868.1"/>
    <property type="molecule type" value="Genomic_DNA"/>
</dbReference>
<keyword evidence="2" id="KW-1185">Reference proteome</keyword>
<name>A0A1G8K367_9ACTN</name>
<dbReference type="OrthoDB" id="5195143at2"/>
<dbReference type="NCBIfam" id="NF033530">
    <property type="entry name" value="lasso_PqqD_Strm"/>
    <property type="match status" value="1"/>
</dbReference>
<dbReference type="AlphaFoldDB" id="A0A1G8K367"/>
<dbReference type="Proteomes" id="UP000198923">
    <property type="component" value="Unassembled WGS sequence"/>
</dbReference>
<reference evidence="1 2" key="1">
    <citation type="submission" date="2016-10" db="EMBL/GenBank/DDBJ databases">
        <authorList>
            <person name="de Groot N.N."/>
        </authorList>
    </citation>
    <scope>NUCLEOTIDE SEQUENCE [LARGE SCALE GENOMIC DNA]</scope>
    <source>
        <strain evidence="1 2">CPCC 201354</strain>
    </source>
</reference>
<dbReference type="Pfam" id="PF05402">
    <property type="entry name" value="PqqD"/>
    <property type="match status" value="1"/>
</dbReference>
<accession>A0A1G8K367</accession>
<gene>
    <name evidence="1" type="ORF">SAMN05421505_14711</name>
</gene>
<evidence type="ECO:0000313" key="1">
    <source>
        <dbReference type="EMBL" id="SDI37868.1"/>
    </source>
</evidence>
<dbReference type="InterPro" id="IPR008792">
    <property type="entry name" value="PQQD"/>
</dbReference>
<dbReference type="STRING" id="504805.SAMN05421505_14711"/>
<organism evidence="1 2">
    <name type="scientific">Sinosporangium album</name>
    <dbReference type="NCBI Taxonomy" id="504805"/>
    <lineage>
        <taxon>Bacteria</taxon>
        <taxon>Bacillati</taxon>
        <taxon>Actinomycetota</taxon>
        <taxon>Actinomycetes</taxon>
        <taxon>Streptosporangiales</taxon>
        <taxon>Streptosporangiaceae</taxon>
        <taxon>Sinosporangium</taxon>
    </lineage>
</organism>
<sequence length="87" mass="9972">MVHLRQGLSIVEVDDGKVVLDTRRGVYWHLNRTAITVVEELGRGRAFDDLIREIVRETGADEDRVRSDHLALLDELRRAKLIEGKLP</sequence>